<proteinExistence type="predicted"/>
<organism evidence="1 2">
    <name type="scientific">Flavisolibacter ginsengisoli DSM 18119</name>
    <dbReference type="NCBI Taxonomy" id="1121884"/>
    <lineage>
        <taxon>Bacteria</taxon>
        <taxon>Pseudomonadati</taxon>
        <taxon>Bacteroidota</taxon>
        <taxon>Chitinophagia</taxon>
        <taxon>Chitinophagales</taxon>
        <taxon>Chitinophagaceae</taxon>
        <taxon>Flavisolibacter</taxon>
    </lineage>
</organism>
<keyword evidence="2" id="KW-1185">Reference proteome</keyword>
<dbReference type="EMBL" id="FQUU01000020">
    <property type="protein sequence ID" value="SHF84321.1"/>
    <property type="molecule type" value="Genomic_DNA"/>
</dbReference>
<sequence>MPKSLLSLFISFFIILQSSCSPKTSEDANEVYRLWTGEKPSKSIQVLKGKYWQSGHFTKEYIMFIELHAPKNWIQEFIVQNKLKPATEAIVLPTDAPPWFKPTSSYKVWEPSDFSQGSAYYVDSANSQVMFYEIQL</sequence>
<evidence type="ECO:0000313" key="2">
    <source>
        <dbReference type="Proteomes" id="UP000184048"/>
    </source>
</evidence>
<evidence type="ECO:0000313" key="1">
    <source>
        <dbReference type="EMBL" id="SHF84321.1"/>
    </source>
</evidence>
<accession>A0A1M5EZD1</accession>
<dbReference type="Proteomes" id="UP000184048">
    <property type="component" value="Unassembled WGS sequence"/>
</dbReference>
<name>A0A1M5EZD1_9BACT</name>
<dbReference type="AlphaFoldDB" id="A0A1M5EZD1"/>
<protein>
    <submittedName>
        <fullName evidence="1">Uncharacterized protein</fullName>
    </submittedName>
</protein>
<reference evidence="1 2" key="1">
    <citation type="submission" date="2016-11" db="EMBL/GenBank/DDBJ databases">
        <authorList>
            <person name="Jaros S."/>
            <person name="Januszkiewicz K."/>
            <person name="Wedrychowicz H."/>
        </authorList>
    </citation>
    <scope>NUCLEOTIDE SEQUENCE [LARGE SCALE GENOMIC DNA]</scope>
    <source>
        <strain evidence="1 2">DSM 18119</strain>
    </source>
</reference>
<gene>
    <name evidence="1" type="ORF">SAMN02745131_03680</name>
</gene>